<dbReference type="PANTHER" id="PTHR47623:SF1">
    <property type="entry name" value="OS09G0287300 PROTEIN"/>
    <property type="match status" value="1"/>
</dbReference>
<dbReference type="PATRIC" id="fig|2064.6.peg.6123"/>
<dbReference type="InterPro" id="IPR029033">
    <property type="entry name" value="His_PPase_superfam"/>
</dbReference>
<keyword evidence="2" id="KW-1185">Reference proteome</keyword>
<proteinExistence type="predicted"/>
<organism evidence="1 2">
    <name type="scientific">Kitasatospora griseola</name>
    <name type="common">Streptomyces griseolosporeus</name>
    <dbReference type="NCBI Taxonomy" id="2064"/>
    <lineage>
        <taxon>Bacteria</taxon>
        <taxon>Bacillati</taxon>
        <taxon>Actinomycetota</taxon>
        <taxon>Actinomycetes</taxon>
        <taxon>Kitasatosporales</taxon>
        <taxon>Streptomycetaceae</taxon>
        <taxon>Kitasatospora</taxon>
    </lineage>
</organism>
<comment type="caution">
    <text evidence="1">The sequence shown here is derived from an EMBL/GenBank/DDBJ whole genome shotgun (WGS) entry which is preliminary data.</text>
</comment>
<dbReference type="Pfam" id="PF00300">
    <property type="entry name" value="His_Phos_1"/>
    <property type="match status" value="1"/>
</dbReference>
<dbReference type="STRING" id="2064.TR51_28830"/>
<dbReference type="SMART" id="SM00855">
    <property type="entry name" value="PGAM"/>
    <property type="match status" value="1"/>
</dbReference>
<dbReference type="Gene3D" id="3.40.50.1240">
    <property type="entry name" value="Phosphoglycerate mutase-like"/>
    <property type="match status" value="1"/>
</dbReference>
<reference evidence="1 2" key="1">
    <citation type="submission" date="2015-02" db="EMBL/GenBank/DDBJ databases">
        <title>Draft genome sequence of Kitasatospora griseola MF730-N6, a bafilomycin, terpentecin and satosporin producer.</title>
        <authorList>
            <person name="Arens J.C."/>
            <person name="Haltli B."/>
            <person name="Kerr R.G."/>
        </authorList>
    </citation>
    <scope>NUCLEOTIDE SEQUENCE [LARGE SCALE GENOMIC DNA]</scope>
    <source>
        <strain evidence="1 2">MF730-N6</strain>
    </source>
</reference>
<evidence type="ECO:0000313" key="2">
    <source>
        <dbReference type="Proteomes" id="UP000032066"/>
    </source>
</evidence>
<dbReference type="RefSeq" id="WP_043915192.1">
    <property type="nucleotide sequence ID" value="NZ_JXZB01000004.1"/>
</dbReference>
<dbReference type="Proteomes" id="UP000032066">
    <property type="component" value="Unassembled WGS sequence"/>
</dbReference>
<dbReference type="AlphaFoldDB" id="A0A0D0PWD8"/>
<accession>A0A0D0PWD8</accession>
<dbReference type="InterPro" id="IPR013078">
    <property type="entry name" value="His_Pase_superF_clade-1"/>
</dbReference>
<dbReference type="OrthoDB" id="9810154at2"/>
<dbReference type="PANTHER" id="PTHR47623">
    <property type="entry name" value="OS09G0287300 PROTEIN"/>
    <property type="match status" value="1"/>
</dbReference>
<sequence>MTQQRRLIVLRHAKADWPDVPDELRPLAERGRADAAAAGRWLAAHGLVPDRVLCSTAVRTRQTWELAEPALGGAPELVLEPRAYKGEVDELIGLVRALPPMVRTAMLVGHRPEVQELVLALAGERESEPLERLREKFATAGIAVLDVPGEWSQLVPGSVELTEYAVPRG</sequence>
<name>A0A0D0PWD8_KITGR</name>
<evidence type="ECO:0008006" key="3">
    <source>
        <dbReference type="Google" id="ProtNLM"/>
    </source>
</evidence>
<dbReference type="SUPFAM" id="SSF53254">
    <property type="entry name" value="Phosphoglycerate mutase-like"/>
    <property type="match status" value="1"/>
</dbReference>
<dbReference type="EMBL" id="JXZB01000004">
    <property type="protein sequence ID" value="KIQ62898.1"/>
    <property type="molecule type" value="Genomic_DNA"/>
</dbReference>
<evidence type="ECO:0000313" key="1">
    <source>
        <dbReference type="EMBL" id="KIQ62898.1"/>
    </source>
</evidence>
<gene>
    <name evidence="1" type="ORF">TR51_28830</name>
</gene>
<protein>
    <recommendedName>
        <fullName evidence="3">Phosphohistidine phosphatase</fullName>
    </recommendedName>
</protein>